<dbReference type="AlphaFoldDB" id="A0AAN9LNU1"/>
<accession>A0AAN9LNU1</accession>
<protein>
    <submittedName>
        <fullName evidence="1">Uncharacterized protein</fullName>
    </submittedName>
</protein>
<evidence type="ECO:0000313" key="2">
    <source>
        <dbReference type="Proteomes" id="UP001367508"/>
    </source>
</evidence>
<reference evidence="1 2" key="1">
    <citation type="submission" date="2024-01" db="EMBL/GenBank/DDBJ databases">
        <title>The genomes of 5 underutilized Papilionoideae crops provide insights into root nodulation and disease resistanc.</title>
        <authorList>
            <person name="Jiang F."/>
        </authorList>
    </citation>
    <scope>NUCLEOTIDE SEQUENCE [LARGE SCALE GENOMIC DNA]</scope>
    <source>
        <strain evidence="1">LVBAO_FW01</strain>
        <tissue evidence="1">Leaves</tissue>
    </source>
</reference>
<evidence type="ECO:0000313" key="1">
    <source>
        <dbReference type="EMBL" id="KAK7337659.1"/>
    </source>
</evidence>
<organism evidence="1 2">
    <name type="scientific">Canavalia gladiata</name>
    <name type="common">Sword bean</name>
    <name type="synonym">Dolichos gladiatus</name>
    <dbReference type="NCBI Taxonomy" id="3824"/>
    <lineage>
        <taxon>Eukaryota</taxon>
        <taxon>Viridiplantae</taxon>
        <taxon>Streptophyta</taxon>
        <taxon>Embryophyta</taxon>
        <taxon>Tracheophyta</taxon>
        <taxon>Spermatophyta</taxon>
        <taxon>Magnoliopsida</taxon>
        <taxon>eudicotyledons</taxon>
        <taxon>Gunneridae</taxon>
        <taxon>Pentapetalae</taxon>
        <taxon>rosids</taxon>
        <taxon>fabids</taxon>
        <taxon>Fabales</taxon>
        <taxon>Fabaceae</taxon>
        <taxon>Papilionoideae</taxon>
        <taxon>50 kb inversion clade</taxon>
        <taxon>NPAAA clade</taxon>
        <taxon>indigoferoid/millettioid clade</taxon>
        <taxon>Phaseoleae</taxon>
        <taxon>Canavalia</taxon>
    </lineage>
</organism>
<dbReference type="Proteomes" id="UP001367508">
    <property type="component" value="Unassembled WGS sequence"/>
</dbReference>
<keyword evidence="2" id="KW-1185">Reference proteome</keyword>
<name>A0AAN9LNU1_CANGL</name>
<gene>
    <name evidence="1" type="ORF">VNO77_18244</name>
</gene>
<dbReference type="EMBL" id="JAYMYQ010000004">
    <property type="protein sequence ID" value="KAK7337659.1"/>
    <property type="molecule type" value="Genomic_DNA"/>
</dbReference>
<sequence>MGCKRRIGFLPLQPFKLFKSTNPSWYTTQKSRTTVLLTQFHKEEPLTHRSNSNLLIPTTLLPSPFSHILHATKRGY</sequence>
<comment type="caution">
    <text evidence="1">The sequence shown here is derived from an EMBL/GenBank/DDBJ whole genome shotgun (WGS) entry which is preliminary data.</text>
</comment>
<proteinExistence type="predicted"/>